<dbReference type="AlphaFoldDB" id="A0A9N9QQZ9"/>
<evidence type="ECO:0000313" key="2">
    <source>
        <dbReference type="EMBL" id="CAG9770998.1"/>
    </source>
</evidence>
<evidence type="ECO:0000256" key="1">
    <source>
        <dbReference type="SAM" id="SignalP"/>
    </source>
</evidence>
<keyword evidence="1" id="KW-0732">Signal</keyword>
<feature type="signal peptide" evidence="1">
    <location>
        <begin position="1"/>
        <end position="17"/>
    </location>
</feature>
<sequence length="119" mass="14037">MKVKIVLLVFCVTFCMTQPCNKLLTWQEFVDIIEDIPKDDRYDFIYENYLKGYRIVYEDHIPLEILDEKCKLSVAICIVITKNLYKNANSFKYLLETRQEICFPHPIGCINPNDPGLRP</sequence>
<organism evidence="2 3">
    <name type="scientific">Ceutorhynchus assimilis</name>
    <name type="common">cabbage seed weevil</name>
    <dbReference type="NCBI Taxonomy" id="467358"/>
    <lineage>
        <taxon>Eukaryota</taxon>
        <taxon>Metazoa</taxon>
        <taxon>Ecdysozoa</taxon>
        <taxon>Arthropoda</taxon>
        <taxon>Hexapoda</taxon>
        <taxon>Insecta</taxon>
        <taxon>Pterygota</taxon>
        <taxon>Neoptera</taxon>
        <taxon>Endopterygota</taxon>
        <taxon>Coleoptera</taxon>
        <taxon>Polyphaga</taxon>
        <taxon>Cucujiformia</taxon>
        <taxon>Curculionidae</taxon>
        <taxon>Ceutorhynchinae</taxon>
        <taxon>Ceutorhynchus</taxon>
    </lineage>
</organism>
<proteinExistence type="predicted"/>
<feature type="chain" id="PRO_5040354768" evidence="1">
    <location>
        <begin position="18"/>
        <end position="119"/>
    </location>
</feature>
<dbReference type="Proteomes" id="UP001152799">
    <property type="component" value="Chromosome 6"/>
</dbReference>
<protein>
    <submittedName>
        <fullName evidence="2">Uncharacterized protein</fullName>
    </submittedName>
</protein>
<keyword evidence="3" id="KW-1185">Reference proteome</keyword>
<dbReference type="EMBL" id="OU892282">
    <property type="protein sequence ID" value="CAG9770998.1"/>
    <property type="molecule type" value="Genomic_DNA"/>
</dbReference>
<reference evidence="2" key="1">
    <citation type="submission" date="2022-01" db="EMBL/GenBank/DDBJ databases">
        <authorList>
            <person name="King R."/>
        </authorList>
    </citation>
    <scope>NUCLEOTIDE SEQUENCE</scope>
</reference>
<evidence type="ECO:0000313" key="3">
    <source>
        <dbReference type="Proteomes" id="UP001152799"/>
    </source>
</evidence>
<dbReference type="OrthoDB" id="6769212at2759"/>
<gene>
    <name evidence="2" type="ORF">CEUTPL_LOCUS11440</name>
</gene>
<accession>A0A9N9QQZ9</accession>
<name>A0A9N9QQZ9_9CUCU</name>